<dbReference type="CDD" id="cd00885">
    <property type="entry name" value="cinA"/>
    <property type="match status" value="1"/>
</dbReference>
<evidence type="ECO:0000259" key="2">
    <source>
        <dbReference type="SMART" id="SM00852"/>
    </source>
</evidence>
<dbReference type="PANTHER" id="PTHR13939">
    <property type="entry name" value="NICOTINAMIDE-NUCLEOTIDE AMIDOHYDROLASE PNCC"/>
    <property type="match status" value="1"/>
</dbReference>
<dbReference type="Proteomes" id="UP000885847">
    <property type="component" value="Unassembled WGS sequence"/>
</dbReference>
<dbReference type="InterPro" id="IPR008135">
    <property type="entry name" value="Competence-induced_CinA"/>
</dbReference>
<sequence>MKAGIIAIGDEVVSGDVVDTNTLYISRKLTASGYTVKLRIQVPDQREGIIRALDYSLPRVDLLVITGGLGPTGDDITTCVIAEYFGFECMQSEKGYMLLKGAEEIENDVGMIPGMLIKIDNRELLLMPGVPEEMKNIFDRFISRIFTSSTPHLTFRTCGITERMLHEILSSVFQDMKGFHFYPSWRGVDLKIMPDNPEEIQNIRERVIGAIEDYVYAEEDIEIEEVVGKMLRKGGYTISVAESCTGGLVASLITDVPGSSDYFMGGITAYSNDAKIKLLNVSPENIKKYGAVSEQVAEEMAEGVAKVFKTDIGISTTGIAGPTGGTPEKPVGLVYMGVHINGETIVERKIFRPPRGRVKIESSTYLLFMLYRRLKKK</sequence>
<dbReference type="InterPro" id="IPR050101">
    <property type="entry name" value="CinA"/>
</dbReference>
<dbReference type="SUPFAM" id="SSF142433">
    <property type="entry name" value="CinA-like"/>
    <property type="match status" value="1"/>
</dbReference>
<dbReference type="InterPro" id="IPR001453">
    <property type="entry name" value="MoaB/Mog_dom"/>
</dbReference>
<dbReference type="Pfam" id="PF02464">
    <property type="entry name" value="CinA"/>
    <property type="match status" value="1"/>
</dbReference>
<dbReference type="InterPro" id="IPR036425">
    <property type="entry name" value="MoaB/Mog-like_dom_sf"/>
</dbReference>
<dbReference type="InterPro" id="IPR008136">
    <property type="entry name" value="CinA_C"/>
</dbReference>
<dbReference type="SUPFAM" id="SSF53218">
    <property type="entry name" value="Molybdenum cofactor biosynthesis proteins"/>
    <property type="match status" value="1"/>
</dbReference>
<protein>
    <recommendedName>
        <fullName evidence="1">CinA-like protein</fullName>
    </recommendedName>
</protein>
<evidence type="ECO:0000313" key="3">
    <source>
        <dbReference type="EMBL" id="HDI83788.1"/>
    </source>
</evidence>
<organism evidence="3">
    <name type="scientific">candidate division WOR-3 bacterium</name>
    <dbReference type="NCBI Taxonomy" id="2052148"/>
    <lineage>
        <taxon>Bacteria</taxon>
        <taxon>Bacteria division WOR-3</taxon>
    </lineage>
</organism>
<accession>A0A7C0VDL5</accession>
<dbReference type="InterPro" id="IPR036653">
    <property type="entry name" value="CinA-like_C"/>
</dbReference>
<comment type="similarity">
    <text evidence="1">Belongs to the CinA family.</text>
</comment>
<dbReference type="HAMAP" id="MF_00226_B">
    <property type="entry name" value="CinA_B"/>
    <property type="match status" value="1"/>
</dbReference>
<dbReference type="SMART" id="SM00852">
    <property type="entry name" value="MoCF_biosynth"/>
    <property type="match status" value="1"/>
</dbReference>
<gene>
    <name evidence="3" type="ORF">ENF18_08380</name>
</gene>
<dbReference type="Gene3D" id="3.90.950.20">
    <property type="entry name" value="CinA-like"/>
    <property type="match status" value="1"/>
</dbReference>
<dbReference type="Gene3D" id="3.40.980.10">
    <property type="entry name" value="MoaB/Mog-like domain"/>
    <property type="match status" value="2"/>
</dbReference>
<reference evidence="3" key="1">
    <citation type="journal article" date="2020" name="mSystems">
        <title>Genome- and Community-Level Interaction Insights into Carbon Utilization and Element Cycling Functions of Hydrothermarchaeota in Hydrothermal Sediment.</title>
        <authorList>
            <person name="Zhou Z."/>
            <person name="Liu Y."/>
            <person name="Xu W."/>
            <person name="Pan J."/>
            <person name="Luo Z.H."/>
            <person name="Li M."/>
        </authorList>
    </citation>
    <scope>NUCLEOTIDE SEQUENCE [LARGE SCALE GENOMIC DNA]</scope>
    <source>
        <strain evidence="3">HyVt-102</strain>
    </source>
</reference>
<feature type="domain" description="MoaB/Mog" evidence="2">
    <location>
        <begin position="4"/>
        <end position="149"/>
    </location>
</feature>
<name>A0A7C0VDL5_UNCW3</name>
<dbReference type="EMBL" id="DQWE01000393">
    <property type="protein sequence ID" value="HDI83788.1"/>
    <property type="molecule type" value="Genomic_DNA"/>
</dbReference>
<comment type="caution">
    <text evidence="3">The sequence shown here is derived from an EMBL/GenBank/DDBJ whole genome shotgun (WGS) entry which is preliminary data.</text>
</comment>
<proteinExistence type="inferred from homology"/>
<dbReference type="PANTHER" id="PTHR13939:SF0">
    <property type="entry name" value="NMN AMIDOHYDROLASE-LIKE PROTEIN YFAY"/>
    <property type="match status" value="1"/>
</dbReference>
<dbReference type="AlphaFoldDB" id="A0A7C0VDL5"/>
<evidence type="ECO:0000256" key="1">
    <source>
        <dbReference type="HAMAP-Rule" id="MF_00226"/>
    </source>
</evidence>
<dbReference type="Pfam" id="PF00994">
    <property type="entry name" value="MoCF_biosynth"/>
    <property type="match status" value="1"/>
</dbReference>
<dbReference type="PIRSF" id="PIRSF006728">
    <property type="entry name" value="CinA"/>
    <property type="match status" value="1"/>
</dbReference>
<dbReference type="NCBIfam" id="TIGR00199">
    <property type="entry name" value="PncC_domain"/>
    <property type="match status" value="1"/>
</dbReference>